<evidence type="ECO:0000259" key="8">
    <source>
        <dbReference type="Pfam" id="PF00151"/>
    </source>
</evidence>
<evidence type="ECO:0000256" key="1">
    <source>
        <dbReference type="ARBA" id="ARBA00004613"/>
    </source>
</evidence>
<proteinExistence type="inferred from homology"/>
<dbReference type="Proteomes" id="UP000518266">
    <property type="component" value="Unassembled WGS sequence"/>
</dbReference>
<evidence type="ECO:0000313" key="10">
    <source>
        <dbReference type="Proteomes" id="UP000518266"/>
    </source>
</evidence>
<accession>A0A7J5XHA3</accession>
<dbReference type="GO" id="GO:0004465">
    <property type="term" value="F:lipoprotein lipase activity"/>
    <property type="evidence" value="ECO:0007669"/>
    <property type="project" value="TreeGrafter"/>
</dbReference>
<dbReference type="AlphaFoldDB" id="A0A7J5XHA3"/>
<keyword evidence="4" id="KW-0378">Hydrolase</keyword>
<dbReference type="PANTHER" id="PTHR11610">
    <property type="entry name" value="LIPASE"/>
    <property type="match status" value="1"/>
</dbReference>
<evidence type="ECO:0000256" key="6">
    <source>
        <dbReference type="ARBA" id="ARBA00023098"/>
    </source>
</evidence>
<feature type="domain" description="Lipase" evidence="8">
    <location>
        <begin position="18"/>
        <end position="117"/>
    </location>
</feature>
<name>A0A7J5XHA3_DISMA</name>
<dbReference type="InterPro" id="IPR036392">
    <property type="entry name" value="PLAT/LH2_dom_sf"/>
</dbReference>
<reference evidence="9 10" key="1">
    <citation type="submission" date="2020-03" db="EMBL/GenBank/DDBJ databases">
        <title>Dissostichus mawsoni Genome sequencing and assembly.</title>
        <authorList>
            <person name="Park H."/>
        </authorList>
    </citation>
    <scope>NUCLEOTIDE SEQUENCE [LARGE SCALE GENOMIC DNA]</scope>
    <source>
        <strain evidence="9">DM0001</strain>
        <tissue evidence="9">Muscle</tissue>
    </source>
</reference>
<comment type="subcellular location">
    <subcellularLocation>
        <location evidence="1">Secreted</location>
    </subcellularLocation>
</comment>
<dbReference type="InterPro" id="IPR013818">
    <property type="entry name" value="Lipase"/>
</dbReference>
<evidence type="ECO:0000256" key="7">
    <source>
        <dbReference type="RuleBase" id="RU004262"/>
    </source>
</evidence>
<dbReference type="GO" id="GO:0005615">
    <property type="term" value="C:extracellular space"/>
    <property type="evidence" value="ECO:0007669"/>
    <property type="project" value="TreeGrafter"/>
</dbReference>
<dbReference type="InterPro" id="IPR000734">
    <property type="entry name" value="TAG_lipase"/>
</dbReference>
<evidence type="ECO:0000313" key="9">
    <source>
        <dbReference type="EMBL" id="KAF3835989.1"/>
    </source>
</evidence>
<dbReference type="OrthoDB" id="199913at2759"/>
<keyword evidence="6" id="KW-0443">Lipid metabolism</keyword>
<keyword evidence="5" id="KW-0442">Lipid degradation</keyword>
<gene>
    <name evidence="9" type="ORF">F7725_028547</name>
</gene>
<keyword evidence="3" id="KW-0964">Secreted</keyword>
<dbReference type="InterPro" id="IPR029058">
    <property type="entry name" value="AB_hydrolase_fold"/>
</dbReference>
<organism evidence="9 10">
    <name type="scientific">Dissostichus mawsoni</name>
    <name type="common">Antarctic cod</name>
    <dbReference type="NCBI Taxonomy" id="36200"/>
    <lineage>
        <taxon>Eukaryota</taxon>
        <taxon>Metazoa</taxon>
        <taxon>Chordata</taxon>
        <taxon>Craniata</taxon>
        <taxon>Vertebrata</taxon>
        <taxon>Euteleostomi</taxon>
        <taxon>Actinopterygii</taxon>
        <taxon>Neopterygii</taxon>
        <taxon>Teleostei</taxon>
        <taxon>Neoteleostei</taxon>
        <taxon>Acanthomorphata</taxon>
        <taxon>Eupercaria</taxon>
        <taxon>Perciformes</taxon>
        <taxon>Notothenioidei</taxon>
        <taxon>Nototheniidae</taxon>
        <taxon>Dissostichus</taxon>
    </lineage>
</organism>
<dbReference type="SUPFAM" id="SSF53474">
    <property type="entry name" value="alpha/beta-Hydrolases"/>
    <property type="match status" value="1"/>
</dbReference>
<protein>
    <recommendedName>
        <fullName evidence="8">Lipase domain-containing protein</fullName>
    </recommendedName>
</protein>
<feature type="domain" description="Lipase" evidence="8">
    <location>
        <begin position="118"/>
        <end position="159"/>
    </location>
</feature>
<evidence type="ECO:0000256" key="5">
    <source>
        <dbReference type="ARBA" id="ARBA00022963"/>
    </source>
</evidence>
<evidence type="ECO:0000256" key="4">
    <source>
        <dbReference type="ARBA" id="ARBA00022801"/>
    </source>
</evidence>
<dbReference type="EMBL" id="JAAKFY010000024">
    <property type="protein sequence ID" value="KAF3835989.1"/>
    <property type="molecule type" value="Genomic_DNA"/>
</dbReference>
<dbReference type="PANTHER" id="PTHR11610:SF165">
    <property type="entry name" value="PANCREATIC LIPASE-RELATED PROTEIN 2"/>
    <property type="match status" value="1"/>
</dbReference>
<dbReference type="GO" id="GO:0016042">
    <property type="term" value="P:lipid catabolic process"/>
    <property type="evidence" value="ECO:0007669"/>
    <property type="project" value="UniProtKB-KW"/>
</dbReference>
<evidence type="ECO:0000256" key="3">
    <source>
        <dbReference type="ARBA" id="ARBA00022525"/>
    </source>
</evidence>
<keyword evidence="10" id="KW-1185">Reference proteome</keyword>
<comment type="caution">
    <text evidence="9">The sequence shown here is derived from an EMBL/GenBank/DDBJ whole genome shotgun (WGS) entry which is preliminary data.</text>
</comment>
<dbReference type="Gene3D" id="2.60.60.20">
    <property type="entry name" value="PLAT/LH2 domain"/>
    <property type="match status" value="1"/>
</dbReference>
<evidence type="ECO:0000256" key="2">
    <source>
        <dbReference type="ARBA" id="ARBA00010701"/>
    </source>
</evidence>
<dbReference type="SUPFAM" id="SSF49723">
    <property type="entry name" value="Lipase/lipooxygenase domain (PLAT/LH2 domain)"/>
    <property type="match status" value="1"/>
</dbReference>
<comment type="similarity">
    <text evidence="2 7">Belongs to the AB hydrolase superfamily. Lipase family.</text>
</comment>
<sequence length="273" mass="30136">MDEDRQTHLGAEGLFSGGLDPVEPYFQETDASVRLDTSDATFVDVIHTDGLPFNSKLGLGMSQSVGHIDFYPNGGELMPGCSANKGQSKDLDAVWQGTKKFDDCNHVRSYEYYIESIGKCFPCADNKCPLMGSHADRFTVTDEVLKSKYFLKTGSSKPFGRYSYRVTLTLDGPSWPNPGFMGALVSGWTYEVLLDAELDVGVVTEVTFRWNNHIFNPMKPRYGASKVELQRGEDNIITCSWAVGQADIGEDFTVLQYTVSAEGSDYSCITETG</sequence>
<dbReference type="Pfam" id="PF00151">
    <property type="entry name" value="Lipase"/>
    <property type="match status" value="2"/>
</dbReference>
<dbReference type="Gene3D" id="3.40.50.1820">
    <property type="entry name" value="alpha/beta hydrolase"/>
    <property type="match status" value="1"/>
</dbReference>